<comment type="caution">
    <text evidence="2">The sequence shown here is derived from an EMBL/GenBank/DDBJ whole genome shotgun (WGS) entry which is preliminary data.</text>
</comment>
<dbReference type="EMBL" id="JAHESC010000008">
    <property type="protein sequence ID" value="MBT1686453.1"/>
    <property type="molecule type" value="Genomic_DNA"/>
</dbReference>
<reference evidence="2 3" key="1">
    <citation type="submission" date="2021-05" db="EMBL/GenBank/DDBJ databases">
        <title>A Polyphasic approach of four new species of the genus Ohtaekwangia: Ohtaekwangia histidinii sp. nov., Ohtaekwangia cretensis sp. nov., Ohtaekwangia indiensis sp. nov., Ohtaekwangia reichenbachii sp. nov. from diverse environment.</title>
        <authorList>
            <person name="Octaviana S."/>
        </authorList>
    </citation>
    <scope>NUCLEOTIDE SEQUENCE [LARGE SCALE GENOMIC DNA]</scope>
    <source>
        <strain evidence="2 3">PWU37</strain>
    </source>
</reference>
<evidence type="ECO:0000313" key="2">
    <source>
        <dbReference type="EMBL" id="MBT1686453.1"/>
    </source>
</evidence>
<organism evidence="2 3">
    <name type="scientific">Dawidia soli</name>
    <dbReference type="NCBI Taxonomy" id="2782352"/>
    <lineage>
        <taxon>Bacteria</taxon>
        <taxon>Pseudomonadati</taxon>
        <taxon>Bacteroidota</taxon>
        <taxon>Cytophagia</taxon>
        <taxon>Cytophagales</taxon>
        <taxon>Chryseotaleaceae</taxon>
        <taxon>Dawidia</taxon>
    </lineage>
</organism>
<dbReference type="AlphaFoldDB" id="A0AAP2GHX5"/>
<dbReference type="RefSeq" id="WP_254089690.1">
    <property type="nucleotide sequence ID" value="NZ_JAHESC010000008.1"/>
</dbReference>
<gene>
    <name evidence="2" type="ORF">KK078_07805</name>
</gene>
<dbReference type="SUPFAM" id="SSF103247">
    <property type="entry name" value="TT1751-like"/>
    <property type="match status" value="1"/>
</dbReference>
<name>A0AAP2GHX5_9BACT</name>
<feature type="domain" description="DUF302" evidence="1">
    <location>
        <begin position="35"/>
        <end position="98"/>
    </location>
</feature>
<dbReference type="Gene3D" id="3.30.310.70">
    <property type="entry name" value="TT1751-like domain"/>
    <property type="match status" value="1"/>
</dbReference>
<dbReference type="InterPro" id="IPR035923">
    <property type="entry name" value="TT1751-like_sf"/>
</dbReference>
<dbReference type="CDD" id="cd14797">
    <property type="entry name" value="DUF302"/>
    <property type="match status" value="1"/>
</dbReference>
<sequence length="157" mass="17522">MAYYYSRKLQIPFDEAVQRAIQNLQQQGFGIVTTIDLKETLKQKLNIDFRKYRIIGACNPQFAFQAVSLESHIGLMLPCNVVVQEHENGEVEVSAINPLETIDNITATAQLAVIAQEIGNRLRVAIDTLEHGKPEENLPQALPTDYTSTELNISIPG</sequence>
<accession>A0AAP2GHX5</accession>
<dbReference type="PANTHER" id="PTHR38342:SF1">
    <property type="entry name" value="SLR5037 PROTEIN"/>
    <property type="match status" value="1"/>
</dbReference>
<evidence type="ECO:0000313" key="3">
    <source>
        <dbReference type="Proteomes" id="UP001319180"/>
    </source>
</evidence>
<proteinExistence type="predicted"/>
<dbReference type="InterPro" id="IPR016796">
    <property type="entry name" value="UCP021774"/>
</dbReference>
<evidence type="ECO:0000259" key="1">
    <source>
        <dbReference type="Pfam" id="PF03625"/>
    </source>
</evidence>
<dbReference type="Pfam" id="PF03625">
    <property type="entry name" value="DUF302"/>
    <property type="match status" value="1"/>
</dbReference>
<keyword evidence="3" id="KW-1185">Reference proteome</keyword>
<protein>
    <submittedName>
        <fullName evidence="2">DUF302 domain-containing protein</fullName>
    </submittedName>
</protein>
<dbReference type="PANTHER" id="PTHR38342">
    <property type="entry name" value="SLR5037 PROTEIN"/>
    <property type="match status" value="1"/>
</dbReference>
<dbReference type="Proteomes" id="UP001319180">
    <property type="component" value="Unassembled WGS sequence"/>
</dbReference>
<dbReference type="PIRSF" id="PIRSF021774">
    <property type="entry name" value="UCP021774"/>
    <property type="match status" value="1"/>
</dbReference>
<dbReference type="InterPro" id="IPR005180">
    <property type="entry name" value="DUF302"/>
</dbReference>